<evidence type="ECO:0000313" key="2">
    <source>
        <dbReference type="Proteomes" id="UP001419268"/>
    </source>
</evidence>
<comment type="caution">
    <text evidence="1">The sequence shown here is derived from an EMBL/GenBank/DDBJ whole genome shotgun (WGS) entry which is preliminary data.</text>
</comment>
<proteinExistence type="predicted"/>
<gene>
    <name evidence="1" type="ORF">Scep_019290</name>
</gene>
<accession>A0AAP0IAE9</accession>
<sequence length="137" mass="15428">MLTISQGFAKHLTMPDLIRLHETLTLVFGRTRILRSLLSTRGPSSTWGLLSHITPIDFCNNSVTCSASPRLHTILHEHNEERWRLVTCSTTIFKPRSGRGGKITFCLIDQNDGVLVCHGRRPRIISGSSMAFHTRSF</sequence>
<keyword evidence="2" id="KW-1185">Reference proteome</keyword>
<organism evidence="1 2">
    <name type="scientific">Stephania cephalantha</name>
    <dbReference type="NCBI Taxonomy" id="152367"/>
    <lineage>
        <taxon>Eukaryota</taxon>
        <taxon>Viridiplantae</taxon>
        <taxon>Streptophyta</taxon>
        <taxon>Embryophyta</taxon>
        <taxon>Tracheophyta</taxon>
        <taxon>Spermatophyta</taxon>
        <taxon>Magnoliopsida</taxon>
        <taxon>Ranunculales</taxon>
        <taxon>Menispermaceae</taxon>
        <taxon>Menispermoideae</taxon>
        <taxon>Cissampelideae</taxon>
        <taxon>Stephania</taxon>
    </lineage>
</organism>
<dbReference type="EMBL" id="JBBNAG010000008">
    <property type="protein sequence ID" value="KAK9111771.1"/>
    <property type="molecule type" value="Genomic_DNA"/>
</dbReference>
<evidence type="ECO:0000313" key="1">
    <source>
        <dbReference type="EMBL" id="KAK9111771.1"/>
    </source>
</evidence>
<name>A0AAP0IAE9_9MAGN</name>
<dbReference type="AlphaFoldDB" id="A0AAP0IAE9"/>
<dbReference type="Proteomes" id="UP001419268">
    <property type="component" value="Unassembled WGS sequence"/>
</dbReference>
<protein>
    <submittedName>
        <fullName evidence="1">Uncharacterized protein</fullName>
    </submittedName>
</protein>
<reference evidence="1 2" key="1">
    <citation type="submission" date="2024-01" db="EMBL/GenBank/DDBJ databases">
        <title>Genome assemblies of Stephania.</title>
        <authorList>
            <person name="Yang L."/>
        </authorList>
    </citation>
    <scope>NUCLEOTIDE SEQUENCE [LARGE SCALE GENOMIC DNA]</scope>
    <source>
        <strain evidence="1">JXDWG</strain>
        <tissue evidence="1">Leaf</tissue>
    </source>
</reference>